<comment type="caution">
    <text evidence="2">The sequence shown here is derived from an EMBL/GenBank/DDBJ whole genome shotgun (WGS) entry which is preliminary data.</text>
</comment>
<keyword evidence="3" id="KW-1185">Reference proteome</keyword>
<accession>A0ABT0EZH4</accession>
<name>A0ABT0EZH4_9PSED</name>
<organism evidence="2 3">
    <name type="scientific">Pseudomonas violetae</name>
    <dbReference type="NCBI Taxonomy" id="2915813"/>
    <lineage>
        <taxon>Bacteria</taxon>
        <taxon>Pseudomonadati</taxon>
        <taxon>Pseudomonadota</taxon>
        <taxon>Gammaproteobacteria</taxon>
        <taxon>Pseudomonadales</taxon>
        <taxon>Pseudomonadaceae</taxon>
        <taxon>Pseudomonas</taxon>
    </lineage>
</organism>
<evidence type="ECO:0000313" key="2">
    <source>
        <dbReference type="EMBL" id="MCK1791152.1"/>
    </source>
</evidence>
<dbReference type="RefSeq" id="WP_247291508.1">
    <property type="nucleotide sequence ID" value="NZ_JAKNRW010000009.1"/>
</dbReference>
<dbReference type="Proteomes" id="UP001299876">
    <property type="component" value="Unassembled WGS sequence"/>
</dbReference>
<gene>
    <name evidence="2" type="ORF">L9059_13350</name>
</gene>
<reference evidence="2 3" key="1">
    <citation type="submission" date="2022-02" db="EMBL/GenBank/DDBJ databases">
        <title>Comparative genomics of the first Antarctic Pseudomonas spp. capable of biotransforming 2,4,6-Trinitrotoluene.</title>
        <authorList>
            <person name="Cabrera M.A."/>
            <person name="Marquez S.L."/>
            <person name="Perez-Donoso J.M."/>
        </authorList>
    </citation>
    <scope>NUCLEOTIDE SEQUENCE [LARGE SCALE GENOMIC DNA]</scope>
    <source>
        <strain evidence="2 3">TNT19</strain>
    </source>
</reference>
<dbReference type="EMBL" id="JAKNRW010000009">
    <property type="protein sequence ID" value="MCK1791152.1"/>
    <property type="molecule type" value="Genomic_DNA"/>
</dbReference>
<evidence type="ECO:0000313" key="3">
    <source>
        <dbReference type="Proteomes" id="UP001299876"/>
    </source>
</evidence>
<dbReference type="InterPro" id="IPR009506">
    <property type="entry name" value="YjiS-like"/>
</dbReference>
<protein>
    <submittedName>
        <fullName evidence="2">DUF1127 domain-containing protein</fullName>
    </submittedName>
</protein>
<dbReference type="Pfam" id="PF06568">
    <property type="entry name" value="YjiS-like"/>
    <property type="match status" value="1"/>
</dbReference>
<feature type="domain" description="YjiS-like" evidence="1">
    <location>
        <begin position="23"/>
        <end position="58"/>
    </location>
</feature>
<sequence>MERMSTAGRSTFNYFTWAMAEAAAKIARWRQLSRDRVELARLSDDCLRDIGLSRCDVRRECARPFWDDPLKR</sequence>
<proteinExistence type="predicted"/>
<evidence type="ECO:0000259" key="1">
    <source>
        <dbReference type="Pfam" id="PF06568"/>
    </source>
</evidence>